<gene>
    <name evidence="2" type="ORF">FVB32_06585</name>
</gene>
<evidence type="ECO:0008006" key="4">
    <source>
        <dbReference type="Google" id="ProtNLM"/>
    </source>
</evidence>
<proteinExistence type="predicted"/>
<evidence type="ECO:0000313" key="2">
    <source>
        <dbReference type="EMBL" id="TXN37953.1"/>
    </source>
</evidence>
<keyword evidence="1" id="KW-0472">Membrane</keyword>
<accession>A0A5C8V9B4</accession>
<feature type="transmembrane region" description="Helical" evidence="1">
    <location>
        <begin position="120"/>
        <end position="140"/>
    </location>
</feature>
<keyword evidence="3" id="KW-1185">Reference proteome</keyword>
<feature type="transmembrane region" description="Helical" evidence="1">
    <location>
        <begin position="85"/>
        <end position="108"/>
    </location>
</feature>
<dbReference type="Proteomes" id="UP000321456">
    <property type="component" value="Unassembled WGS sequence"/>
</dbReference>
<sequence>MEILQNVHSYLAYVVLAILILAVFNALSGWLGKKEFSMEKDLRVSLFALILSHIQLLLGLIVYFVSDNGLKAIQTLGMGGLNAAARLLALEHPLMNVIAIILITMGWSRHKKKADDTAKFKSIAIFYGLGLVFILSRIPWGQWFN</sequence>
<keyword evidence="1" id="KW-0812">Transmembrane</keyword>
<name>A0A5C8V9B4_9FLAO</name>
<reference evidence="2 3" key="1">
    <citation type="submission" date="2019-08" db="EMBL/GenBank/DDBJ databases">
        <title>Professor.</title>
        <authorList>
            <person name="Park J.S."/>
        </authorList>
    </citation>
    <scope>NUCLEOTIDE SEQUENCE [LARGE SCALE GENOMIC DNA]</scope>
    <source>
        <strain evidence="2 3">176CP5-101</strain>
    </source>
</reference>
<dbReference type="EMBL" id="VRUR01000001">
    <property type="protein sequence ID" value="TXN37953.1"/>
    <property type="molecule type" value="Genomic_DNA"/>
</dbReference>
<feature type="transmembrane region" description="Helical" evidence="1">
    <location>
        <begin position="44"/>
        <end position="65"/>
    </location>
</feature>
<organism evidence="2 3">
    <name type="scientific">Flagellimonas hymeniacidonis</name>
    <dbReference type="NCBI Taxonomy" id="2603628"/>
    <lineage>
        <taxon>Bacteria</taxon>
        <taxon>Pseudomonadati</taxon>
        <taxon>Bacteroidota</taxon>
        <taxon>Flavobacteriia</taxon>
        <taxon>Flavobacteriales</taxon>
        <taxon>Flavobacteriaceae</taxon>
        <taxon>Flagellimonas</taxon>
    </lineage>
</organism>
<keyword evidence="1" id="KW-1133">Transmembrane helix</keyword>
<evidence type="ECO:0000313" key="3">
    <source>
        <dbReference type="Proteomes" id="UP000321456"/>
    </source>
</evidence>
<comment type="caution">
    <text evidence="2">The sequence shown here is derived from an EMBL/GenBank/DDBJ whole genome shotgun (WGS) entry which is preliminary data.</text>
</comment>
<evidence type="ECO:0000256" key="1">
    <source>
        <dbReference type="SAM" id="Phobius"/>
    </source>
</evidence>
<dbReference type="RefSeq" id="WP_147742377.1">
    <property type="nucleotide sequence ID" value="NZ_VRUR01000001.1"/>
</dbReference>
<protein>
    <recommendedName>
        <fullName evidence="4">50S ribosomal protein L27</fullName>
    </recommendedName>
</protein>
<dbReference type="AlphaFoldDB" id="A0A5C8V9B4"/>
<feature type="transmembrane region" description="Helical" evidence="1">
    <location>
        <begin position="12"/>
        <end position="32"/>
    </location>
</feature>